<evidence type="ECO:0000256" key="10">
    <source>
        <dbReference type="ARBA" id="ARBA00066687"/>
    </source>
</evidence>
<keyword evidence="4 13" id="KW-0560">Oxidoreductase</keyword>
<dbReference type="AlphaFoldDB" id="A0A3Q8S7K8"/>
<dbReference type="GO" id="GO:0141152">
    <property type="term" value="F:glycerol-3-phosphate dehydrogenase (NAD+) activity"/>
    <property type="evidence" value="ECO:0007669"/>
    <property type="project" value="RHEA"/>
</dbReference>
<dbReference type="InterPro" id="IPR008927">
    <property type="entry name" value="6-PGluconate_DH-like_C_sf"/>
</dbReference>
<evidence type="ECO:0000256" key="3">
    <source>
        <dbReference type="ARBA" id="ARBA00022857"/>
    </source>
</evidence>
<reference evidence="20 21" key="1">
    <citation type="journal article" date="2020" name="Int. J. Syst. Evol. Microbiol.">
        <title>Description of Erysipelothrix piscisicarius sp. nov., an emergent fish pathogen, and assessment of virulence using a tiger barb (Puntigrus tetrazona) infection model.</title>
        <authorList>
            <person name="Pomaranski E.K."/>
            <person name="Griffin M.J."/>
            <person name="Camus A.C."/>
            <person name="Armwood A.R."/>
            <person name="Shelley J."/>
            <person name="Waldbieser G.C."/>
            <person name="LaFrentz B.R."/>
            <person name="Garcia J.C."/>
            <person name="Yanong R."/>
            <person name="Soto E."/>
        </authorList>
    </citation>
    <scope>NUCLEOTIDE SEQUENCE [LARGE SCALE GENOMIC DNA]</scope>
    <source>
        <strain evidence="20 21">15TAL0474</strain>
    </source>
</reference>
<evidence type="ECO:0000256" key="1">
    <source>
        <dbReference type="ARBA" id="ARBA00011009"/>
    </source>
</evidence>
<comment type="subcellular location">
    <subcellularLocation>
        <location evidence="13">Cytoplasm</location>
    </subcellularLocation>
</comment>
<evidence type="ECO:0000256" key="14">
    <source>
        <dbReference type="PIRSR" id="PIRSR000114-1"/>
    </source>
</evidence>
<evidence type="ECO:0000256" key="6">
    <source>
        <dbReference type="ARBA" id="ARBA00023098"/>
    </source>
</evidence>
<dbReference type="SUPFAM" id="SSF51735">
    <property type="entry name" value="NAD(P)-binding Rossmann-fold domains"/>
    <property type="match status" value="1"/>
</dbReference>
<gene>
    <name evidence="13" type="primary">gpsA</name>
    <name evidence="20" type="ORF">EEI45_05415</name>
</gene>
<dbReference type="GO" id="GO:0141153">
    <property type="term" value="F:glycerol-3-phosphate dehydrogenase (NADP+) activity"/>
    <property type="evidence" value="ECO:0007669"/>
    <property type="project" value="RHEA"/>
</dbReference>
<dbReference type="EC" id="1.1.1.94" evidence="10 13"/>
<evidence type="ECO:0000313" key="21">
    <source>
        <dbReference type="Proteomes" id="UP000278804"/>
    </source>
</evidence>
<evidence type="ECO:0000259" key="19">
    <source>
        <dbReference type="Pfam" id="PF07479"/>
    </source>
</evidence>
<feature type="binding site" evidence="16">
    <location>
        <position position="139"/>
    </location>
    <ligand>
        <name>NAD(+)</name>
        <dbReference type="ChEBI" id="CHEBI:57540"/>
    </ligand>
</feature>
<keyword evidence="21" id="KW-1185">Reference proteome</keyword>
<feature type="domain" description="Glycerol-3-phosphate dehydrogenase NAD-dependent C-terminal" evidence="19">
    <location>
        <begin position="179"/>
        <end position="319"/>
    </location>
</feature>
<feature type="binding site" evidence="13">
    <location>
        <position position="280"/>
    </location>
    <ligand>
        <name>NADPH</name>
        <dbReference type="ChEBI" id="CHEBI:57783"/>
    </ligand>
</feature>
<feature type="active site" description="Proton acceptor" evidence="13 14">
    <location>
        <position position="190"/>
    </location>
</feature>
<evidence type="ECO:0000256" key="17">
    <source>
        <dbReference type="RuleBase" id="RU000437"/>
    </source>
</evidence>
<evidence type="ECO:0000256" key="12">
    <source>
        <dbReference type="ARBA" id="ARBA00080511"/>
    </source>
</evidence>
<keyword evidence="13" id="KW-0547">Nucleotide-binding</keyword>
<feature type="binding site" evidence="13">
    <location>
        <position position="254"/>
    </location>
    <ligand>
        <name>NADPH</name>
        <dbReference type="ChEBI" id="CHEBI:57783"/>
    </ligand>
</feature>
<comment type="similarity">
    <text evidence="1 13 17">Belongs to the NAD-dependent glycerol-3-phosphate dehydrogenase family.</text>
</comment>
<dbReference type="GO" id="GO:0008654">
    <property type="term" value="P:phospholipid biosynthetic process"/>
    <property type="evidence" value="ECO:0007669"/>
    <property type="project" value="UniProtKB-KW"/>
</dbReference>
<keyword evidence="8 13" id="KW-1208">Phospholipid metabolism</keyword>
<evidence type="ECO:0000256" key="11">
    <source>
        <dbReference type="ARBA" id="ARBA00069372"/>
    </source>
</evidence>
<evidence type="ECO:0000256" key="7">
    <source>
        <dbReference type="ARBA" id="ARBA00023209"/>
    </source>
</evidence>
<dbReference type="Pfam" id="PF01210">
    <property type="entry name" value="NAD_Gly3P_dh_N"/>
    <property type="match status" value="1"/>
</dbReference>
<feature type="binding site" evidence="13">
    <location>
        <position position="253"/>
    </location>
    <ligand>
        <name>sn-glycerol 3-phosphate</name>
        <dbReference type="ChEBI" id="CHEBI:57597"/>
    </ligand>
</feature>
<feature type="binding site" evidence="13">
    <location>
        <position position="10"/>
    </location>
    <ligand>
        <name>NADPH</name>
        <dbReference type="ChEBI" id="CHEBI:57783"/>
    </ligand>
</feature>
<keyword evidence="3 13" id="KW-0521">NADP</keyword>
<dbReference type="HAMAP" id="MF_00394">
    <property type="entry name" value="NAD_Glyc3P_dehydrog"/>
    <property type="match status" value="1"/>
</dbReference>
<evidence type="ECO:0000256" key="9">
    <source>
        <dbReference type="ARBA" id="ARBA00052716"/>
    </source>
</evidence>
<proteinExistence type="inferred from homology"/>
<evidence type="ECO:0000259" key="18">
    <source>
        <dbReference type="Pfam" id="PF01210"/>
    </source>
</evidence>
<dbReference type="PIRSF" id="PIRSF000114">
    <property type="entry name" value="Glycerol-3-P_dh"/>
    <property type="match status" value="1"/>
</dbReference>
<comment type="catalytic activity">
    <reaction evidence="9">
        <text>sn-glycerol 3-phosphate + NADP(+) = dihydroxyacetone phosphate + NADPH + H(+)</text>
        <dbReference type="Rhea" id="RHEA:11096"/>
        <dbReference type="ChEBI" id="CHEBI:15378"/>
        <dbReference type="ChEBI" id="CHEBI:57597"/>
        <dbReference type="ChEBI" id="CHEBI:57642"/>
        <dbReference type="ChEBI" id="CHEBI:57783"/>
        <dbReference type="ChEBI" id="CHEBI:58349"/>
        <dbReference type="EC" id="1.1.1.94"/>
    </reaction>
    <physiologicalReaction direction="right-to-left" evidence="9">
        <dbReference type="Rhea" id="RHEA:11098"/>
    </physiologicalReaction>
</comment>
<dbReference type="NCBIfam" id="NF000940">
    <property type="entry name" value="PRK00094.1-2"/>
    <property type="match status" value="1"/>
</dbReference>
<feature type="binding site" evidence="13">
    <location>
        <position position="135"/>
    </location>
    <ligand>
        <name>sn-glycerol 3-phosphate</name>
        <dbReference type="ChEBI" id="CHEBI:57597"/>
    </ligand>
</feature>
<feature type="binding site" evidence="13">
    <location>
        <position position="31"/>
    </location>
    <ligand>
        <name>NADPH</name>
        <dbReference type="ChEBI" id="CHEBI:57783"/>
    </ligand>
</feature>
<evidence type="ECO:0000256" key="16">
    <source>
        <dbReference type="PIRSR" id="PIRSR000114-3"/>
    </source>
</evidence>
<dbReference type="Gene3D" id="3.40.50.720">
    <property type="entry name" value="NAD(P)-binding Rossmann-like Domain"/>
    <property type="match status" value="1"/>
</dbReference>
<keyword evidence="7 13" id="KW-0594">Phospholipid biosynthesis</keyword>
<protein>
    <recommendedName>
        <fullName evidence="11 13">Glycerol-3-phosphate dehydrogenase [NAD(P)+]</fullName>
        <ecNumber evidence="10 13">1.1.1.94</ecNumber>
    </recommendedName>
    <alternativeName>
        <fullName evidence="13">NAD(P)(+)-dependent glycerol-3-phosphate dehydrogenase</fullName>
    </alternativeName>
    <alternativeName>
        <fullName evidence="12 13">NAD(P)H-dependent dihydroxyacetone-phosphate reductase</fullName>
    </alternativeName>
</protein>
<dbReference type="Proteomes" id="UP000278804">
    <property type="component" value="Chromosome"/>
</dbReference>
<dbReference type="FunFam" id="1.10.1040.10:FF:000001">
    <property type="entry name" value="Glycerol-3-phosphate dehydrogenase [NAD(P)+]"/>
    <property type="match status" value="1"/>
</dbReference>
<name>A0A3Q8S7K8_9FIRM</name>
<dbReference type="NCBIfam" id="NF000942">
    <property type="entry name" value="PRK00094.1-4"/>
    <property type="match status" value="1"/>
</dbReference>
<dbReference type="InterPro" id="IPR006168">
    <property type="entry name" value="G3P_DH_NAD-dep"/>
</dbReference>
<dbReference type="GO" id="GO:0046167">
    <property type="term" value="P:glycerol-3-phosphate biosynthetic process"/>
    <property type="evidence" value="ECO:0007669"/>
    <property type="project" value="UniProtKB-UniRule"/>
</dbReference>
<evidence type="ECO:0000256" key="8">
    <source>
        <dbReference type="ARBA" id="ARBA00023264"/>
    </source>
</evidence>
<dbReference type="SUPFAM" id="SSF48179">
    <property type="entry name" value="6-phosphogluconate dehydrogenase C-terminal domain-like"/>
    <property type="match status" value="1"/>
</dbReference>
<evidence type="ECO:0000256" key="4">
    <source>
        <dbReference type="ARBA" id="ARBA00023002"/>
    </source>
</evidence>
<feature type="binding site" evidence="13">
    <location>
        <position position="255"/>
    </location>
    <ligand>
        <name>sn-glycerol 3-phosphate</name>
        <dbReference type="ChEBI" id="CHEBI:57597"/>
    </ligand>
</feature>
<keyword evidence="5 13" id="KW-0520">NAD</keyword>
<dbReference type="EMBL" id="CP034234">
    <property type="protein sequence ID" value="AZK44259.1"/>
    <property type="molecule type" value="Genomic_DNA"/>
</dbReference>
<organism evidence="20 21">
    <name type="scientific">Erysipelothrix piscisicarius</name>
    <dbReference type="NCBI Taxonomy" id="2485784"/>
    <lineage>
        <taxon>Bacteria</taxon>
        <taxon>Bacillati</taxon>
        <taxon>Bacillota</taxon>
        <taxon>Erysipelotrichia</taxon>
        <taxon>Erysipelotrichales</taxon>
        <taxon>Erysipelotrichaceae</taxon>
        <taxon>Erysipelothrix</taxon>
    </lineage>
</organism>
<dbReference type="GO" id="GO:0006650">
    <property type="term" value="P:glycerophospholipid metabolic process"/>
    <property type="evidence" value="ECO:0007669"/>
    <property type="project" value="UniProtKB-UniRule"/>
</dbReference>
<feature type="binding site" evidence="13">
    <location>
        <position position="32"/>
    </location>
    <ligand>
        <name>NADPH</name>
        <dbReference type="ChEBI" id="CHEBI:57783"/>
    </ligand>
</feature>
<evidence type="ECO:0000256" key="2">
    <source>
        <dbReference type="ARBA" id="ARBA00022516"/>
    </source>
</evidence>
<evidence type="ECO:0000313" key="20">
    <source>
        <dbReference type="EMBL" id="AZK44259.1"/>
    </source>
</evidence>
<dbReference type="Pfam" id="PF07479">
    <property type="entry name" value="NAD_Gly3P_dh_C"/>
    <property type="match status" value="1"/>
</dbReference>
<dbReference type="InterPro" id="IPR036291">
    <property type="entry name" value="NAD(P)-bd_dom_sf"/>
</dbReference>
<evidence type="ECO:0000256" key="5">
    <source>
        <dbReference type="ARBA" id="ARBA00023027"/>
    </source>
</evidence>
<feature type="binding site" evidence="15">
    <location>
        <begin position="254"/>
        <end position="255"/>
    </location>
    <ligand>
        <name>substrate</name>
    </ligand>
</feature>
<feature type="binding site" evidence="13">
    <location>
        <position position="11"/>
    </location>
    <ligand>
        <name>NADPH</name>
        <dbReference type="ChEBI" id="CHEBI:57783"/>
    </ligand>
</feature>
<dbReference type="GO" id="GO:0051287">
    <property type="term" value="F:NAD binding"/>
    <property type="evidence" value="ECO:0007669"/>
    <property type="project" value="InterPro"/>
</dbReference>
<keyword evidence="13" id="KW-0963">Cytoplasm</keyword>
<dbReference type="InterPro" id="IPR006109">
    <property type="entry name" value="G3P_DH_NAD-dep_C"/>
</dbReference>
<dbReference type="PANTHER" id="PTHR11728">
    <property type="entry name" value="GLYCEROL-3-PHOSPHATE DEHYDROGENASE"/>
    <property type="match status" value="1"/>
</dbReference>
<feature type="binding site" evidence="13">
    <location>
        <position position="190"/>
    </location>
    <ligand>
        <name>sn-glycerol 3-phosphate</name>
        <dbReference type="ChEBI" id="CHEBI:57597"/>
    </ligand>
</feature>
<dbReference type="InterPro" id="IPR013328">
    <property type="entry name" value="6PGD_dom2"/>
</dbReference>
<evidence type="ECO:0000256" key="15">
    <source>
        <dbReference type="PIRSR" id="PIRSR000114-2"/>
    </source>
</evidence>
<dbReference type="PRINTS" id="PR00077">
    <property type="entry name" value="GPDHDRGNASE"/>
</dbReference>
<dbReference type="GO" id="GO:0005975">
    <property type="term" value="P:carbohydrate metabolic process"/>
    <property type="evidence" value="ECO:0007669"/>
    <property type="project" value="InterPro"/>
</dbReference>
<feature type="binding site" evidence="13">
    <location>
        <position position="243"/>
    </location>
    <ligand>
        <name>sn-glycerol 3-phosphate</name>
        <dbReference type="ChEBI" id="CHEBI:57597"/>
    </ligand>
</feature>
<feature type="binding site" evidence="16">
    <location>
        <begin position="7"/>
        <end position="12"/>
    </location>
    <ligand>
        <name>NAD(+)</name>
        <dbReference type="ChEBI" id="CHEBI:57540"/>
    </ligand>
</feature>
<dbReference type="Gene3D" id="1.10.1040.10">
    <property type="entry name" value="N-(1-d-carboxylethyl)-l-norvaline Dehydrogenase, domain 2"/>
    <property type="match status" value="1"/>
</dbReference>
<comment type="function">
    <text evidence="13">Catalyzes the reduction of the glycolytic intermediate dihydroxyacetone phosphate (DHAP) to sn-glycerol 3-phosphate (G3P), the key precursor for phospholipid synthesis.</text>
</comment>
<feature type="binding site" evidence="13">
    <location>
        <position position="254"/>
    </location>
    <ligand>
        <name>sn-glycerol 3-phosphate</name>
        <dbReference type="ChEBI" id="CHEBI:57597"/>
    </ligand>
</feature>
<accession>A0A3Q8S7K8</accession>
<dbReference type="KEGG" id="eri:EEI45_05415"/>
<feature type="binding site" evidence="13">
    <location>
        <position position="104"/>
    </location>
    <ligand>
        <name>sn-glycerol 3-phosphate</name>
        <dbReference type="ChEBI" id="CHEBI:57597"/>
    </ligand>
</feature>
<dbReference type="InterPro" id="IPR011128">
    <property type="entry name" value="G3P_DH_NAD-dep_N"/>
</dbReference>
<evidence type="ECO:0000256" key="13">
    <source>
        <dbReference type="HAMAP-Rule" id="MF_00394"/>
    </source>
</evidence>
<comment type="catalytic activity">
    <reaction evidence="13">
        <text>sn-glycerol 3-phosphate + NAD(+) = dihydroxyacetone phosphate + NADH + H(+)</text>
        <dbReference type="Rhea" id="RHEA:11092"/>
        <dbReference type="ChEBI" id="CHEBI:15378"/>
        <dbReference type="ChEBI" id="CHEBI:57540"/>
        <dbReference type="ChEBI" id="CHEBI:57597"/>
        <dbReference type="ChEBI" id="CHEBI:57642"/>
        <dbReference type="ChEBI" id="CHEBI:57945"/>
        <dbReference type="EC" id="1.1.1.94"/>
    </reaction>
</comment>
<dbReference type="PANTHER" id="PTHR11728:SF1">
    <property type="entry name" value="GLYCEROL-3-PHOSPHATE DEHYDROGENASE [NAD(+)] 2, CHLOROPLASTIC"/>
    <property type="match status" value="1"/>
</dbReference>
<dbReference type="FunFam" id="3.40.50.720:FF:000019">
    <property type="entry name" value="Glycerol-3-phosphate dehydrogenase [NAD(P)+]"/>
    <property type="match status" value="1"/>
</dbReference>
<comment type="pathway">
    <text evidence="13">Membrane lipid metabolism; glycerophospholipid metabolism.</text>
</comment>
<sequence>MKIGIVGSGSWGTALGQVLADNGHEVMMWGRKLDQVVDVHLYHLNEEFFPGIKLNERLDATQHFEDILDSQIILLAVPTGAVEEVCIELNAHLDHPVIIINVAKGLHPTTHELLDHVIKRVIDSDKLTGVVSLIGPSHAEEVVLRKITTINAVSDDMELAEQIQLLFSNEYFRVYTNDDVIGSQYGVAIKNVIALASGMAAGLDAGDNARAALITRGLTEMQRFGVHMGGQPETYLGLCGVGDLVVTATSVHSRNYQAGMEIGQKNSADGFLDHNTKTVEGVFAAKVVYEIAVEEGIEMPITEQIYKIIYEEKRPSEAISELMVRDLKPERI</sequence>
<feature type="binding site" evidence="13">
    <location>
        <position position="139"/>
    </location>
    <ligand>
        <name>NADPH</name>
        <dbReference type="ChEBI" id="CHEBI:57783"/>
    </ligand>
</feature>
<feature type="domain" description="Glycerol-3-phosphate dehydrogenase NAD-dependent N-terminal" evidence="18">
    <location>
        <begin position="2"/>
        <end position="159"/>
    </location>
</feature>
<feature type="binding site" evidence="15">
    <location>
        <position position="104"/>
    </location>
    <ligand>
        <name>substrate</name>
    </ligand>
</feature>
<dbReference type="RefSeq" id="WP_125164437.1">
    <property type="nucleotide sequence ID" value="NZ_CP034234.1"/>
</dbReference>
<comment type="caution">
    <text evidence="13">Lacks conserved residue(s) required for the propagation of feature annotation.</text>
</comment>
<feature type="binding site" evidence="16">
    <location>
        <position position="254"/>
    </location>
    <ligand>
        <name>NAD(+)</name>
        <dbReference type="ChEBI" id="CHEBI:57540"/>
    </ligand>
</feature>
<keyword evidence="2 13" id="KW-0444">Lipid biosynthesis</keyword>
<feature type="binding site" evidence="13">
    <location>
        <position position="137"/>
    </location>
    <ligand>
        <name>sn-glycerol 3-phosphate</name>
        <dbReference type="ChEBI" id="CHEBI:57597"/>
    </ligand>
</feature>
<dbReference type="GO" id="GO:0046168">
    <property type="term" value="P:glycerol-3-phosphate catabolic process"/>
    <property type="evidence" value="ECO:0007669"/>
    <property type="project" value="InterPro"/>
</dbReference>
<dbReference type="GO" id="GO:0005829">
    <property type="term" value="C:cytosol"/>
    <property type="evidence" value="ECO:0007669"/>
    <property type="project" value="TreeGrafter"/>
</dbReference>
<feature type="binding site" evidence="16">
    <location>
        <position position="277"/>
    </location>
    <ligand>
        <name>NAD(+)</name>
        <dbReference type="ChEBI" id="CHEBI:57540"/>
    </ligand>
</feature>
<dbReference type="UniPathway" id="UPA00940"/>
<keyword evidence="6 13" id="KW-0443">Lipid metabolism</keyword>
<feature type="binding site" evidence="13">
    <location>
        <position position="104"/>
    </location>
    <ligand>
        <name>NADPH</name>
        <dbReference type="ChEBI" id="CHEBI:57783"/>
    </ligand>
</feature>